<dbReference type="Pfam" id="PF00297">
    <property type="entry name" value="Ribosomal_L3"/>
    <property type="match status" value="1"/>
</dbReference>
<evidence type="ECO:0000313" key="5">
    <source>
        <dbReference type="EMBL" id="MES1918408.1"/>
    </source>
</evidence>
<dbReference type="InterPro" id="IPR045077">
    <property type="entry name" value="L3_arc_euk"/>
</dbReference>
<dbReference type="Gene3D" id="2.40.30.10">
    <property type="entry name" value="Translation factors"/>
    <property type="match status" value="1"/>
</dbReference>
<comment type="caution">
    <text evidence="5">The sequence shown here is derived from an EMBL/GenBank/DDBJ whole genome shotgun (WGS) entry which is preliminary data.</text>
</comment>
<dbReference type="InterPro" id="IPR009000">
    <property type="entry name" value="Transl_B-barrel_sf"/>
</dbReference>
<sequence>MSHRKYHAPRHGSLGFLPRKRCKRHRGKIRSFPRSNPKDKPHLTAFIGYKAGVTHVLRNIKKAGSKSNNKERIEMVTILETPPMVGIGLVGYTKTPKGLRAVTTVWTKYISDEAKRRYYKNWCKSNKKAFTAYSKNFSDKDLKEQIGRINNHCDVVRLIAHTQTNKLRKGFKKAHIMEIQINGGTVKEQTEFGLSFFEKEIPVDSIFSREEKIDIIGVTKGHGTEGVVHRWGVTRLPRKTHRGLRKVACIGAWHPARVAFSVARSGQNGYHHRTEINKQIYRIGNKEMAFTGSTENDPTEKQITPMGGFPHYGEVKNDFLMLKGCVMGPKKRVITLRKSLHPSTVKNSGGEGEKDSIELKFIDTSSKFGHGRFQTSKEKDAFYNRA</sequence>
<keyword evidence="6" id="KW-1185">Reference proteome</keyword>
<protein>
    <submittedName>
        <fullName evidence="5">60S ribosomal protein L3, variant 2</fullName>
    </submittedName>
</protein>
<keyword evidence="2 4" id="KW-0689">Ribosomal protein</keyword>
<name>A0ABV2AFF8_9EUKA</name>
<gene>
    <name evidence="5" type="primary">RPL3</name>
    <name evidence="5" type="ORF">MHBO_000376</name>
</gene>
<keyword evidence="3 4" id="KW-0687">Ribonucleoprotein</keyword>
<dbReference type="InterPro" id="IPR000597">
    <property type="entry name" value="Ribosomal_uL3"/>
</dbReference>
<dbReference type="InterPro" id="IPR019926">
    <property type="entry name" value="Ribosomal_uL3_CS"/>
</dbReference>
<dbReference type="PANTHER" id="PTHR11363:SF5">
    <property type="entry name" value="LARGE RIBOSOMAL SUBUNIT PROTEIN UL3"/>
    <property type="match status" value="1"/>
</dbReference>
<dbReference type="Proteomes" id="UP001439008">
    <property type="component" value="Unassembled WGS sequence"/>
</dbReference>
<dbReference type="PANTHER" id="PTHR11363">
    <property type="entry name" value="60S RIBOSOMAL PROTEIN L3-RELATED"/>
    <property type="match status" value="1"/>
</dbReference>
<dbReference type="PROSITE" id="PS00474">
    <property type="entry name" value="RIBOSOMAL_L3"/>
    <property type="match status" value="1"/>
</dbReference>
<evidence type="ECO:0000313" key="6">
    <source>
        <dbReference type="Proteomes" id="UP001439008"/>
    </source>
</evidence>
<dbReference type="InterPro" id="IPR044892">
    <property type="entry name" value="Ribosomal_L3_dom_3_arc_sf"/>
</dbReference>
<reference evidence="5 6" key="1">
    <citation type="journal article" date="2024" name="BMC Biol.">
        <title>Comparative genomics of Ascetosporea gives new insight into the evolutionary basis for animal parasitism in Rhizaria.</title>
        <authorList>
            <person name="Hiltunen Thoren M."/>
            <person name="Onut-Brannstrom I."/>
            <person name="Alfjorden A."/>
            <person name="Peckova H."/>
            <person name="Swords F."/>
            <person name="Hooper C."/>
            <person name="Holzer A.S."/>
            <person name="Bass D."/>
            <person name="Burki F."/>
        </authorList>
    </citation>
    <scope>NUCLEOTIDE SEQUENCE [LARGE SCALE GENOMIC DNA]</scope>
    <source>
        <strain evidence="5">20-A016</strain>
    </source>
</reference>
<evidence type="ECO:0000256" key="1">
    <source>
        <dbReference type="ARBA" id="ARBA00006540"/>
    </source>
</evidence>
<evidence type="ECO:0000256" key="3">
    <source>
        <dbReference type="ARBA" id="ARBA00023274"/>
    </source>
</evidence>
<proteinExistence type="inferred from homology"/>
<dbReference type="GO" id="GO:0005840">
    <property type="term" value="C:ribosome"/>
    <property type="evidence" value="ECO:0007669"/>
    <property type="project" value="UniProtKB-KW"/>
</dbReference>
<dbReference type="Gene3D" id="3.30.1430.10">
    <property type="match status" value="1"/>
</dbReference>
<dbReference type="Gene3D" id="4.10.960.10">
    <property type="entry name" value="Ribosomal protein L3, domain 3"/>
    <property type="match status" value="1"/>
</dbReference>
<dbReference type="SUPFAM" id="SSF50447">
    <property type="entry name" value="Translation proteins"/>
    <property type="match status" value="1"/>
</dbReference>
<evidence type="ECO:0000256" key="4">
    <source>
        <dbReference type="RuleBase" id="RU003905"/>
    </source>
</evidence>
<comment type="similarity">
    <text evidence="1 4">Belongs to the universal ribosomal protein uL3 family.</text>
</comment>
<evidence type="ECO:0000256" key="2">
    <source>
        <dbReference type="ARBA" id="ARBA00022980"/>
    </source>
</evidence>
<organism evidence="5 6">
    <name type="scientific">Bonamia ostreae</name>
    <dbReference type="NCBI Taxonomy" id="126728"/>
    <lineage>
        <taxon>Eukaryota</taxon>
        <taxon>Sar</taxon>
        <taxon>Rhizaria</taxon>
        <taxon>Endomyxa</taxon>
        <taxon>Ascetosporea</taxon>
        <taxon>Haplosporida</taxon>
        <taxon>Bonamia</taxon>
    </lineage>
</organism>
<accession>A0ABV2AFF8</accession>
<dbReference type="EMBL" id="JBDODL010000057">
    <property type="protein sequence ID" value="MES1918408.1"/>
    <property type="molecule type" value="Genomic_DNA"/>
</dbReference>